<sequence length="125" mass="14569">MGEYRERERERARSAGGARVPHSPLPPSFLPFFPLPPVTHTHTHGMKPLLPSRLCPRRGNAAASRTWRQTHVMPKTNKDKTQKPNKTRRGRHQRKMTKKKYIFPHPSPCFFFLILVLLPQKKKKS</sequence>
<feature type="compositionally biased region" description="Basic residues" evidence="1">
    <location>
        <begin position="83"/>
        <end position="99"/>
    </location>
</feature>
<feature type="region of interest" description="Disordered" evidence="1">
    <location>
        <begin position="40"/>
        <end position="99"/>
    </location>
</feature>
<keyword evidence="2" id="KW-0812">Transmembrane</keyword>
<proteinExistence type="predicted"/>
<comment type="caution">
    <text evidence="3">The sequence shown here is derived from an EMBL/GenBank/DDBJ whole genome shotgun (WGS) entry which is preliminary data.</text>
</comment>
<accession>A0A061IRY6</accession>
<evidence type="ECO:0000256" key="2">
    <source>
        <dbReference type="SAM" id="Phobius"/>
    </source>
</evidence>
<reference evidence="3 4" key="1">
    <citation type="submission" date="2013-07" db="EMBL/GenBank/DDBJ databases">
        <authorList>
            <person name="Stoco P.H."/>
            <person name="Wagner G."/>
            <person name="Gerber A."/>
            <person name="Zaha A."/>
            <person name="Thompson C."/>
            <person name="Bartholomeu D.C."/>
            <person name="Luckemeyer D.D."/>
            <person name="Bahia D."/>
            <person name="Loreto E."/>
            <person name="Prestes E.B."/>
            <person name="Lima F.M."/>
            <person name="Rodrigues-Luiz G."/>
            <person name="Vallejo G.A."/>
            <person name="Filho J.F."/>
            <person name="Monteiro K.M."/>
            <person name="Tyler K.M."/>
            <person name="de Almeida L.G."/>
            <person name="Ortiz M.F."/>
            <person name="Siervo M.A."/>
            <person name="de Moraes M.H."/>
            <person name="Cunha O.L."/>
            <person name="Mendonca-Neto R."/>
            <person name="Silva R."/>
            <person name="Teixeira S.M."/>
            <person name="Murta S.M."/>
            <person name="Sincero T.C."/>
            <person name="Mendes T.A."/>
            <person name="Urmenyi T.P."/>
            <person name="Silva V.G."/>
            <person name="da Rocha W.D."/>
            <person name="Andersson B."/>
            <person name="Romanha A.J."/>
            <person name="Steindel M."/>
            <person name="de Vasconcelos A.T."/>
            <person name="Grisard E.C."/>
        </authorList>
    </citation>
    <scope>NUCLEOTIDE SEQUENCE [LARGE SCALE GENOMIC DNA]</scope>
    <source>
        <strain evidence="3 4">SC58</strain>
    </source>
</reference>
<evidence type="ECO:0000256" key="1">
    <source>
        <dbReference type="SAM" id="MobiDB-lite"/>
    </source>
</evidence>
<organism evidence="3 4">
    <name type="scientific">Trypanosoma rangeli SC58</name>
    <dbReference type="NCBI Taxonomy" id="429131"/>
    <lineage>
        <taxon>Eukaryota</taxon>
        <taxon>Discoba</taxon>
        <taxon>Euglenozoa</taxon>
        <taxon>Kinetoplastea</taxon>
        <taxon>Metakinetoplastina</taxon>
        <taxon>Trypanosomatida</taxon>
        <taxon>Trypanosomatidae</taxon>
        <taxon>Trypanosoma</taxon>
        <taxon>Herpetosoma</taxon>
    </lineage>
</organism>
<feature type="region of interest" description="Disordered" evidence="1">
    <location>
        <begin position="1"/>
        <end position="26"/>
    </location>
</feature>
<protein>
    <submittedName>
        <fullName evidence="3">Uncharacterized protein</fullName>
    </submittedName>
</protein>
<keyword evidence="2" id="KW-1133">Transmembrane helix</keyword>
<evidence type="ECO:0000313" key="4">
    <source>
        <dbReference type="Proteomes" id="UP000031737"/>
    </source>
</evidence>
<dbReference type="VEuPathDB" id="TriTrypDB:TRSC58_07462"/>
<dbReference type="Proteomes" id="UP000031737">
    <property type="component" value="Unassembled WGS sequence"/>
</dbReference>
<gene>
    <name evidence="3" type="ORF">TRSC58_07462</name>
</gene>
<keyword evidence="4" id="KW-1185">Reference proteome</keyword>
<name>A0A061IRY6_TRYRA</name>
<keyword evidence="2" id="KW-0472">Membrane</keyword>
<dbReference type="EMBL" id="AUPL01007750">
    <property type="protein sequence ID" value="ESL04964.1"/>
    <property type="molecule type" value="Genomic_DNA"/>
</dbReference>
<dbReference type="AlphaFoldDB" id="A0A061IRY6"/>
<feature type="transmembrane region" description="Helical" evidence="2">
    <location>
        <begin position="101"/>
        <end position="119"/>
    </location>
</feature>
<feature type="compositionally biased region" description="Basic and acidic residues" evidence="1">
    <location>
        <begin position="1"/>
        <end position="13"/>
    </location>
</feature>
<evidence type="ECO:0000313" key="3">
    <source>
        <dbReference type="EMBL" id="ESL04964.1"/>
    </source>
</evidence>